<dbReference type="InParanoid" id="T0PKX7"/>
<feature type="domain" description="SH3" evidence="4">
    <location>
        <begin position="84"/>
        <end position="146"/>
    </location>
</feature>
<reference evidence="5 6" key="1">
    <citation type="submission" date="2012-04" db="EMBL/GenBank/DDBJ databases">
        <title>The Genome Sequence of Saprolegnia declina VS20.</title>
        <authorList>
            <consortium name="The Broad Institute Genome Sequencing Platform"/>
            <person name="Russ C."/>
            <person name="Nusbaum C."/>
            <person name="Tyler B."/>
            <person name="van West P."/>
            <person name="Dieguez-Uribeondo J."/>
            <person name="de Bruijn I."/>
            <person name="Tripathy S."/>
            <person name="Jiang R."/>
            <person name="Young S.K."/>
            <person name="Zeng Q."/>
            <person name="Gargeya S."/>
            <person name="Fitzgerald M."/>
            <person name="Haas B."/>
            <person name="Abouelleil A."/>
            <person name="Alvarado L."/>
            <person name="Arachchi H.M."/>
            <person name="Berlin A."/>
            <person name="Chapman S.B."/>
            <person name="Goldberg J."/>
            <person name="Griggs A."/>
            <person name="Gujja S."/>
            <person name="Hansen M."/>
            <person name="Howarth C."/>
            <person name="Imamovic A."/>
            <person name="Larimer J."/>
            <person name="McCowen C."/>
            <person name="Montmayeur A."/>
            <person name="Murphy C."/>
            <person name="Neiman D."/>
            <person name="Pearson M."/>
            <person name="Priest M."/>
            <person name="Roberts A."/>
            <person name="Saif S."/>
            <person name="Shea T."/>
            <person name="Sisk P."/>
            <person name="Sykes S."/>
            <person name="Wortman J."/>
            <person name="Nusbaum C."/>
            <person name="Birren B."/>
        </authorList>
    </citation>
    <scope>NUCLEOTIDE SEQUENCE [LARGE SCALE GENOMIC DNA]</scope>
    <source>
        <strain evidence="5 6">VS20</strain>
    </source>
</reference>
<dbReference type="OMA" id="PRRYHSK"/>
<dbReference type="Gene3D" id="2.30.30.40">
    <property type="entry name" value="SH3 Domains"/>
    <property type="match status" value="2"/>
</dbReference>
<dbReference type="PANTHER" id="PTHR45929:SF7">
    <property type="entry name" value="LAS SEVENTEEN-BINDING PROTEIN 1"/>
    <property type="match status" value="1"/>
</dbReference>
<keyword evidence="1 2" id="KW-0728">SH3 domain</keyword>
<feature type="compositionally biased region" description="Acidic residues" evidence="3">
    <location>
        <begin position="374"/>
        <end position="384"/>
    </location>
</feature>
<dbReference type="CDD" id="cd00174">
    <property type="entry name" value="SH3"/>
    <property type="match status" value="2"/>
</dbReference>
<dbReference type="Pfam" id="PF14604">
    <property type="entry name" value="SH3_9"/>
    <property type="match status" value="1"/>
</dbReference>
<feature type="region of interest" description="Disordered" evidence="3">
    <location>
        <begin position="351"/>
        <end position="393"/>
    </location>
</feature>
<dbReference type="PANTHER" id="PTHR45929">
    <property type="entry name" value="JAK PATHWAY SIGNAL TRANSDUCTION ADAPTOR MOLECULE"/>
    <property type="match status" value="1"/>
</dbReference>
<dbReference type="Pfam" id="PF00018">
    <property type="entry name" value="SH3_1"/>
    <property type="match status" value="1"/>
</dbReference>
<dbReference type="InterPro" id="IPR050670">
    <property type="entry name" value="STAM"/>
</dbReference>
<dbReference type="RefSeq" id="XP_008620562.1">
    <property type="nucleotide sequence ID" value="XM_008622340.1"/>
</dbReference>
<evidence type="ECO:0000313" key="5">
    <source>
        <dbReference type="EMBL" id="EQC25994.1"/>
    </source>
</evidence>
<feature type="compositionally biased region" description="Basic residues" evidence="3">
    <location>
        <begin position="548"/>
        <end position="558"/>
    </location>
</feature>
<evidence type="ECO:0000256" key="3">
    <source>
        <dbReference type="SAM" id="MobiDB-lite"/>
    </source>
</evidence>
<sequence>MAGSTPVSVLYDYVPTEPDELELRAGDTLQVLAYLDDGWCQGYVDGAPDDVGLFPSNYVRKIEHKVEHAKLNSHLPPFRSNQTDVLDRVRALHDYTPQEADELELHAGDIVVVTKEQDDGWCLGYLAASPSVEGLFPANYVAPLQTGNSSKSNNNSSDARRDETSPPATEHEVDEDPYYMRNRRPKEVAKPMDEPALDEPPPVASEASASDGYYDARGFYITAAGYYDTQGTFFPASTPAATTAMTTTNDNAAVSDAAAGYYDEYGNYIVDGGYYDTEGLFHATAIAVDGAIEGDRTALPPAETSAFDVALASEADESAAMPDASSLIAVEPSAEYDNPVCDGTISILDGNAEVPSWPPRSMDLPSGVEKSGDTDNDENEDDESGIGAKRQSVQQLKRALEKAKRASERAEQARLQAERDMELELETRRKALQRQLDEEQAAKAVEASLHAQMHAELQSTQEAHAASTILRSLRHHTFRQRHAAHVRDKAHKRAELQRQQQASINDQKRQREAQRQAAAHVLQRSLRHRVFKRRAQQSHAKWQEAKAKKLNPKPRRYHSKVHVTAANRIQRATRDYLACKEAKATANDLRSRRKAKAPAKARVIRPQKESLVSSASTHSLLYASRNPSSSELPVLVPLYATDVAQISQLATLIANSVNLELGRRLAEHDAHLSDLTASMHTLQHVIEKHNAALHKVYDQNERLQYTLDASPLRKRQVIDTKVSPMPLSAGPPAALKPLPPSPKHIATKQHRHPSPLKPELPSPPKSFLPSPPKPRALSPPRARGPSPTKSMVKPPLRSPQHHTRTAVVKPSPPSPRQVHKPVAPSPTQRVAMAPSPKLVQPSPTKTRLPQLRGVKPVQGLYYKKAKATSNSGKSPPRLRPPQGFSSKLKEPPR</sequence>
<dbReference type="InterPro" id="IPR036028">
    <property type="entry name" value="SH3-like_dom_sf"/>
</dbReference>
<dbReference type="SMART" id="SM00326">
    <property type="entry name" value="SH3"/>
    <property type="match status" value="2"/>
</dbReference>
<feature type="region of interest" description="Disordered" evidence="3">
    <location>
        <begin position="723"/>
        <end position="893"/>
    </location>
</feature>
<gene>
    <name evidence="5" type="ORF">SDRG_16142</name>
</gene>
<dbReference type="OrthoDB" id="79678at2759"/>
<evidence type="ECO:0000313" key="6">
    <source>
        <dbReference type="Proteomes" id="UP000030762"/>
    </source>
</evidence>
<dbReference type="AlphaFoldDB" id="T0PKX7"/>
<evidence type="ECO:0000256" key="2">
    <source>
        <dbReference type="PROSITE-ProRule" id="PRU00192"/>
    </source>
</evidence>
<keyword evidence="6" id="KW-1185">Reference proteome</keyword>
<feature type="region of interest" description="Disordered" evidence="3">
    <location>
        <begin position="144"/>
        <end position="209"/>
    </location>
</feature>
<feature type="compositionally biased region" description="Low complexity" evidence="3">
    <location>
        <begin position="726"/>
        <end position="736"/>
    </location>
</feature>
<dbReference type="STRING" id="1156394.T0PKX7"/>
<evidence type="ECO:0000259" key="4">
    <source>
        <dbReference type="PROSITE" id="PS50002"/>
    </source>
</evidence>
<dbReference type="SUPFAM" id="SSF50044">
    <property type="entry name" value="SH3-domain"/>
    <property type="match status" value="2"/>
</dbReference>
<dbReference type="PROSITE" id="PS50002">
    <property type="entry name" value="SH3"/>
    <property type="match status" value="2"/>
</dbReference>
<dbReference type="GeneID" id="19956869"/>
<dbReference type="EMBL" id="JH767246">
    <property type="protein sequence ID" value="EQC25994.1"/>
    <property type="molecule type" value="Genomic_DNA"/>
</dbReference>
<feature type="region of interest" description="Disordered" evidence="3">
    <location>
        <begin position="537"/>
        <end position="558"/>
    </location>
</feature>
<proteinExistence type="predicted"/>
<dbReference type="InterPro" id="IPR001452">
    <property type="entry name" value="SH3_domain"/>
</dbReference>
<name>T0PKX7_SAPDV</name>
<accession>T0PKX7</accession>
<feature type="region of interest" description="Disordered" evidence="3">
    <location>
        <begin position="588"/>
        <end position="609"/>
    </location>
</feature>
<feature type="compositionally biased region" description="Pro residues" evidence="3">
    <location>
        <begin position="755"/>
        <end position="774"/>
    </location>
</feature>
<dbReference type="VEuPathDB" id="FungiDB:SDRG_16142"/>
<dbReference type="CDD" id="cd22265">
    <property type="entry name" value="UDM1_RNF168"/>
    <property type="match status" value="1"/>
</dbReference>
<dbReference type="PROSITE" id="PS50096">
    <property type="entry name" value="IQ"/>
    <property type="match status" value="1"/>
</dbReference>
<feature type="compositionally biased region" description="Basic residues" evidence="3">
    <location>
        <begin position="745"/>
        <end position="754"/>
    </location>
</feature>
<organism evidence="5 6">
    <name type="scientific">Saprolegnia diclina (strain VS20)</name>
    <dbReference type="NCBI Taxonomy" id="1156394"/>
    <lineage>
        <taxon>Eukaryota</taxon>
        <taxon>Sar</taxon>
        <taxon>Stramenopiles</taxon>
        <taxon>Oomycota</taxon>
        <taxon>Saprolegniomycetes</taxon>
        <taxon>Saprolegniales</taxon>
        <taxon>Saprolegniaceae</taxon>
        <taxon>Saprolegnia</taxon>
    </lineage>
</organism>
<feature type="compositionally biased region" description="Basic residues" evidence="3">
    <location>
        <begin position="591"/>
        <end position="605"/>
    </location>
</feature>
<feature type="region of interest" description="Disordered" evidence="3">
    <location>
        <begin position="491"/>
        <end position="515"/>
    </location>
</feature>
<feature type="compositionally biased region" description="Low complexity" evidence="3">
    <location>
        <begin position="148"/>
        <end position="157"/>
    </location>
</feature>
<dbReference type="PRINTS" id="PR00452">
    <property type="entry name" value="SH3DOMAIN"/>
</dbReference>
<dbReference type="eggNOG" id="KOG4348">
    <property type="taxonomic scope" value="Eukaryota"/>
</dbReference>
<evidence type="ECO:0000256" key="1">
    <source>
        <dbReference type="ARBA" id="ARBA00022443"/>
    </source>
</evidence>
<feature type="domain" description="SH3" evidence="4">
    <location>
        <begin position="2"/>
        <end position="64"/>
    </location>
</feature>
<dbReference type="Proteomes" id="UP000030762">
    <property type="component" value="Unassembled WGS sequence"/>
</dbReference>
<protein>
    <recommendedName>
        <fullName evidence="4">SH3 domain-containing protein</fullName>
    </recommendedName>
</protein>